<evidence type="ECO:0000313" key="8">
    <source>
        <dbReference type="EMBL" id="GJM64476.1"/>
    </source>
</evidence>
<comment type="caution">
    <text evidence="8">The sequence shown here is derived from an EMBL/GenBank/DDBJ whole genome shotgun (WGS) entry which is preliminary data.</text>
</comment>
<dbReference type="GO" id="GO:0003677">
    <property type="term" value="F:DNA binding"/>
    <property type="evidence" value="ECO:0007669"/>
    <property type="project" value="UniProtKB-UniRule"/>
</dbReference>
<name>A0AAN4W2H3_9BACT</name>
<dbReference type="GO" id="GO:0004803">
    <property type="term" value="F:transposase activity"/>
    <property type="evidence" value="ECO:0007669"/>
    <property type="project" value="UniProtKB-UniRule"/>
</dbReference>
<protein>
    <recommendedName>
        <fullName evidence="6">Mutator family transposase</fullName>
    </recommendedName>
</protein>
<dbReference type="PANTHER" id="PTHR33217">
    <property type="entry name" value="TRANSPOSASE FOR INSERTION SEQUENCE ELEMENT IS1081"/>
    <property type="match status" value="1"/>
</dbReference>
<feature type="compositionally biased region" description="Basic residues" evidence="7">
    <location>
        <begin position="68"/>
        <end position="79"/>
    </location>
</feature>
<dbReference type="NCBIfam" id="NF033543">
    <property type="entry name" value="transpos_IS256"/>
    <property type="match status" value="1"/>
</dbReference>
<dbReference type="InterPro" id="IPR001207">
    <property type="entry name" value="Transposase_mutator"/>
</dbReference>
<accession>A0AAN4W2H3</accession>
<proteinExistence type="inferred from homology"/>
<comment type="similarity">
    <text evidence="2 6">Belongs to the transposase mutator family.</text>
</comment>
<evidence type="ECO:0000256" key="7">
    <source>
        <dbReference type="SAM" id="MobiDB-lite"/>
    </source>
</evidence>
<evidence type="ECO:0000256" key="2">
    <source>
        <dbReference type="ARBA" id="ARBA00010961"/>
    </source>
</evidence>
<dbReference type="Pfam" id="PF00872">
    <property type="entry name" value="Transposase_mut"/>
    <property type="match status" value="1"/>
</dbReference>
<evidence type="ECO:0000256" key="3">
    <source>
        <dbReference type="ARBA" id="ARBA00022578"/>
    </source>
</evidence>
<keyword evidence="4 6" id="KW-0238">DNA-binding</keyword>
<feature type="region of interest" description="Disordered" evidence="7">
    <location>
        <begin position="59"/>
        <end position="82"/>
    </location>
</feature>
<dbReference type="GO" id="GO:0006313">
    <property type="term" value="P:DNA transposition"/>
    <property type="evidence" value="ECO:0007669"/>
    <property type="project" value="UniProtKB-UniRule"/>
</dbReference>
<gene>
    <name evidence="8" type="ORF">PEDI_50280</name>
</gene>
<sequence length="414" mass="47619">MDTYQNKDQQSETNFEEMRDLAIKQLKSGKSLTGEGGVFAPLLKQFLDSALEAEMEAHLRKEKQSDKKNKRNGKRKKTVKTSAGKVELITPQDRENSFQPEIVPKRSTVLADSLSAKITALYAKGMSLRDISEYIEDMYDTKVSAQTLSSIVDKILPEVKAWQNRDLKSVYPIVWMDAFHFKVRGEDGRVTSRAVYNVLALDEEGKKELIGMYVSESEGAKFWLNVLTHLKNRGVEDILIACTDNLKGFSEAIQSIFPKTEIQKCVIHQIRNSTKYVASKDQKEFMKDLKLVYKATTKEVAETELGNLKNKWGGKYPVVIESWERNWEELTHYFQYDTHIRKMIYTTNAVEGFHRQVRKITKTKGAFTNDNALLKLIYLAYMNISKKWTSAVQNWGITAQQLRIHFGDRMPMDI</sequence>
<comment type="function">
    <text evidence="1 6">Required for the transposition of the insertion element.</text>
</comment>
<evidence type="ECO:0000256" key="5">
    <source>
        <dbReference type="ARBA" id="ARBA00023172"/>
    </source>
</evidence>
<dbReference type="AlphaFoldDB" id="A0AAN4W2H3"/>
<organism evidence="8 9">
    <name type="scientific">Persicobacter diffluens</name>
    <dbReference type="NCBI Taxonomy" id="981"/>
    <lineage>
        <taxon>Bacteria</taxon>
        <taxon>Pseudomonadati</taxon>
        <taxon>Bacteroidota</taxon>
        <taxon>Cytophagia</taxon>
        <taxon>Cytophagales</taxon>
        <taxon>Persicobacteraceae</taxon>
        <taxon>Persicobacter</taxon>
    </lineage>
</organism>
<dbReference type="EMBL" id="BQKE01000005">
    <property type="protein sequence ID" value="GJM64476.1"/>
    <property type="molecule type" value="Genomic_DNA"/>
</dbReference>
<keyword evidence="6" id="KW-0814">Transposable element</keyword>
<keyword evidence="9" id="KW-1185">Reference proteome</keyword>
<keyword evidence="5 6" id="KW-0233">DNA recombination</keyword>
<reference evidence="8 9" key="1">
    <citation type="submission" date="2021-12" db="EMBL/GenBank/DDBJ databases">
        <title>Genome sequencing of bacteria with rrn-lacking chromosome and rrn-plasmid.</title>
        <authorList>
            <person name="Anda M."/>
            <person name="Iwasaki W."/>
        </authorList>
    </citation>
    <scope>NUCLEOTIDE SEQUENCE [LARGE SCALE GENOMIC DNA]</scope>
    <source>
        <strain evidence="8 9">NBRC 15940</strain>
    </source>
</reference>
<dbReference type="Proteomes" id="UP001310022">
    <property type="component" value="Unassembled WGS sequence"/>
</dbReference>
<keyword evidence="3 6" id="KW-0815">Transposition</keyword>
<evidence type="ECO:0000256" key="1">
    <source>
        <dbReference type="ARBA" id="ARBA00002190"/>
    </source>
</evidence>
<evidence type="ECO:0000313" key="9">
    <source>
        <dbReference type="Proteomes" id="UP001310022"/>
    </source>
</evidence>
<evidence type="ECO:0000256" key="6">
    <source>
        <dbReference type="RuleBase" id="RU365089"/>
    </source>
</evidence>
<evidence type="ECO:0000256" key="4">
    <source>
        <dbReference type="ARBA" id="ARBA00023125"/>
    </source>
</evidence>
<dbReference type="PANTHER" id="PTHR33217:SF8">
    <property type="entry name" value="MUTATOR FAMILY TRANSPOSASE"/>
    <property type="match status" value="1"/>
</dbReference>